<reference evidence="1" key="1">
    <citation type="journal article" date="2022" name="bioRxiv">
        <title>Sequencing and chromosome-scale assembly of the giantPleurodeles waltlgenome.</title>
        <authorList>
            <person name="Brown T."/>
            <person name="Elewa A."/>
            <person name="Iarovenko S."/>
            <person name="Subramanian E."/>
            <person name="Araus A.J."/>
            <person name="Petzold A."/>
            <person name="Susuki M."/>
            <person name="Suzuki K.-i.T."/>
            <person name="Hayashi T."/>
            <person name="Toyoda A."/>
            <person name="Oliveira C."/>
            <person name="Osipova E."/>
            <person name="Leigh N.D."/>
            <person name="Simon A."/>
            <person name="Yun M.H."/>
        </authorList>
    </citation>
    <scope>NUCLEOTIDE SEQUENCE</scope>
    <source>
        <strain evidence="1">20211129_DDA</strain>
        <tissue evidence="1">Liver</tissue>
    </source>
</reference>
<sequence length="148" mass="16587">MSYLPGPIPASHVFCLFIKRLLVPSGTRKTSSSSKKPTWCKIHLPQCRLFIDDELSAVQCSAIQEMKALCIIEKEHCWACKGAYRDDERIRSRETIRRGYEHPATPGGLKRRALGLCCGAARGRKRSRSNAPPLPGLPQKLHFRGDCV</sequence>
<keyword evidence="2" id="KW-1185">Reference proteome</keyword>
<gene>
    <name evidence="1" type="ORF">NDU88_012619</name>
</gene>
<proteinExistence type="predicted"/>
<evidence type="ECO:0000313" key="1">
    <source>
        <dbReference type="EMBL" id="KAJ1146342.1"/>
    </source>
</evidence>
<organism evidence="1 2">
    <name type="scientific">Pleurodeles waltl</name>
    <name type="common">Iberian ribbed newt</name>
    <dbReference type="NCBI Taxonomy" id="8319"/>
    <lineage>
        <taxon>Eukaryota</taxon>
        <taxon>Metazoa</taxon>
        <taxon>Chordata</taxon>
        <taxon>Craniata</taxon>
        <taxon>Vertebrata</taxon>
        <taxon>Euteleostomi</taxon>
        <taxon>Amphibia</taxon>
        <taxon>Batrachia</taxon>
        <taxon>Caudata</taxon>
        <taxon>Salamandroidea</taxon>
        <taxon>Salamandridae</taxon>
        <taxon>Pleurodelinae</taxon>
        <taxon>Pleurodeles</taxon>
    </lineage>
</organism>
<accession>A0AAV7R3R7</accession>
<comment type="caution">
    <text evidence="1">The sequence shown here is derived from an EMBL/GenBank/DDBJ whole genome shotgun (WGS) entry which is preliminary data.</text>
</comment>
<protein>
    <submittedName>
        <fullName evidence="1">Uncharacterized protein</fullName>
    </submittedName>
</protein>
<dbReference type="Proteomes" id="UP001066276">
    <property type="component" value="Chromosome 6"/>
</dbReference>
<dbReference type="AlphaFoldDB" id="A0AAV7R3R7"/>
<dbReference type="EMBL" id="JANPWB010000010">
    <property type="protein sequence ID" value="KAJ1146342.1"/>
    <property type="molecule type" value="Genomic_DNA"/>
</dbReference>
<evidence type="ECO:0000313" key="2">
    <source>
        <dbReference type="Proteomes" id="UP001066276"/>
    </source>
</evidence>
<name>A0AAV7R3R7_PLEWA</name>